<sequence length="128" mass="13488">MSETTNGASPQPNGLDDLLNLVNSLNPLANGAKAVDQAKRTVEALIASMELFVQSMDNLNQVATRVNRLLDDIEGPVRQIAPHINGALSATSRLADISGALNELTKRLGPLLSFLPQSGPSKSPTSES</sequence>
<protein>
    <submittedName>
        <fullName evidence="3">Unannotated protein</fullName>
    </submittedName>
</protein>
<dbReference type="EMBL" id="CAEZWH010000020">
    <property type="protein sequence ID" value="CAB4646008.1"/>
    <property type="molecule type" value="Genomic_DNA"/>
</dbReference>
<organism evidence="3">
    <name type="scientific">freshwater metagenome</name>
    <dbReference type="NCBI Taxonomy" id="449393"/>
    <lineage>
        <taxon>unclassified sequences</taxon>
        <taxon>metagenomes</taxon>
        <taxon>ecological metagenomes</taxon>
    </lineage>
</organism>
<reference evidence="3" key="1">
    <citation type="submission" date="2020-05" db="EMBL/GenBank/DDBJ databases">
        <authorList>
            <person name="Chiriac C."/>
            <person name="Salcher M."/>
            <person name="Ghai R."/>
            <person name="Kavagutti S V."/>
        </authorList>
    </citation>
    <scope>NUCLEOTIDE SEQUENCE</scope>
</reference>
<gene>
    <name evidence="2" type="ORF">UFOPK2166_00749</name>
    <name evidence="1" type="ORF">UFOPK2195_00207</name>
    <name evidence="3" type="ORF">UFOPK2872_00867</name>
</gene>
<dbReference type="EMBL" id="CAEZZM010000101">
    <property type="protein sequence ID" value="CAB4766098.1"/>
    <property type="molecule type" value="Genomic_DNA"/>
</dbReference>
<evidence type="ECO:0000313" key="1">
    <source>
        <dbReference type="EMBL" id="CAB4646008.1"/>
    </source>
</evidence>
<evidence type="ECO:0000313" key="3">
    <source>
        <dbReference type="EMBL" id="CAB4766098.1"/>
    </source>
</evidence>
<dbReference type="EMBL" id="CAEZWB010000088">
    <property type="protein sequence ID" value="CAB4649903.1"/>
    <property type="molecule type" value="Genomic_DNA"/>
</dbReference>
<dbReference type="AlphaFoldDB" id="A0A6J6V4K5"/>
<accession>A0A6J6V4K5</accession>
<name>A0A6J6V4K5_9ZZZZ</name>
<evidence type="ECO:0000313" key="2">
    <source>
        <dbReference type="EMBL" id="CAB4649903.1"/>
    </source>
</evidence>
<proteinExistence type="predicted"/>